<evidence type="ECO:0000259" key="2">
    <source>
        <dbReference type="SMART" id="SM00500"/>
    </source>
</evidence>
<organism evidence="3 4">
    <name type="scientific">Racocetra fulgida</name>
    <dbReference type="NCBI Taxonomy" id="60492"/>
    <lineage>
        <taxon>Eukaryota</taxon>
        <taxon>Fungi</taxon>
        <taxon>Fungi incertae sedis</taxon>
        <taxon>Mucoromycota</taxon>
        <taxon>Glomeromycotina</taxon>
        <taxon>Glomeromycetes</taxon>
        <taxon>Diversisporales</taxon>
        <taxon>Gigasporaceae</taxon>
        <taxon>Racocetra</taxon>
    </lineage>
</organism>
<dbReference type="InterPro" id="IPR014906">
    <property type="entry name" value="PRP4-like"/>
</dbReference>
<protein>
    <submittedName>
        <fullName evidence="3">14527_t:CDS:1</fullName>
    </submittedName>
</protein>
<keyword evidence="4" id="KW-1185">Reference proteome</keyword>
<dbReference type="GO" id="GO:0000350">
    <property type="term" value="P:generation of catalytic spliceosome for second transesterification step"/>
    <property type="evidence" value="ECO:0007669"/>
    <property type="project" value="TreeGrafter"/>
</dbReference>
<dbReference type="AlphaFoldDB" id="A0A9N8YZI3"/>
<name>A0A9N8YZI3_9GLOM</name>
<feature type="domain" description="Pre-mRNA processing factor 4 (PRP4)-like" evidence="2">
    <location>
        <begin position="85"/>
        <end position="134"/>
    </location>
</feature>
<reference evidence="3" key="1">
    <citation type="submission" date="2021-06" db="EMBL/GenBank/DDBJ databases">
        <authorList>
            <person name="Kallberg Y."/>
            <person name="Tangrot J."/>
            <person name="Rosling A."/>
        </authorList>
    </citation>
    <scope>NUCLEOTIDE SEQUENCE</scope>
    <source>
        <strain evidence="3">IN212</strain>
    </source>
</reference>
<gene>
    <name evidence="3" type="ORF">RFULGI_LOCUS465</name>
</gene>
<dbReference type="GO" id="GO:0071021">
    <property type="term" value="C:U2-type post-spliceosomal complex"/>
    <property type="evidence" value="ECO:0007669"/>
    <property type="project" value="TreeGrafter"/>
</dbReference>
<dbReference type="Proteomes" id="UP000789396">
    <property type="component" value="Unassembled WGS sequence"/>
</dbReference>
<evidence type="ECO:0000256" key="1">
    <source>
        <dbReference type="SAM" id="MobiDB-lite"/>
    </source>
</evidence>
<dbReference type="GO" id="GO:0046540">
    <property type="term" value="C:U4/U6 x U5 tri-snRNP complex"/>
    <property type="evidence" value="ECO:0007669"/>
    <property type="project" value="TreeGrafter"/>
</dbReference>
<evidence type="ECO:0000313" key="3">
    <source>
        <dbReference type="EMBL" id="CAG8456159.1"/>
    </source>
</evidence>
<dbReference type="Pfam" id="PF08799">
    <property type="entry name" value="PRP4"/>
    <property type="match status" value="1"/>
</dbReference>
<dbReference type="PANTHER" id="PTHR13007:SF19">
    <property type="entry name" value="PRE-MRNA-SPLICING FACTOR 18"/>
    <property type="match status" value="1"/>
</dbReference>
<evidence type="ECO:0000313" key="4">
    <source>
        <dbReference type="Proteomes" id="UP000789396"/>
    </source>
</evidence>
<comment type="caution">
    <text evidence="3">The sequence shown here is derived from an EMBL/GenBank/DDBJ whole genome shotgun (WGS) entry which is preliminary data.</text>
</comment>
<dbReference type="SUPFAM" id="SSF158230">
    <property type="entry name" value="PRP4-like"/>
    <property type="match status" value="1"/>
</dbReference>
<dbReference type="InterPro" id="IPR039979">
    <property type="entry name" value="PRPF18"/>
</dbReference>
<accession>A0A9N8YZI3</accession>
<dbReference type="PANTHER" id="PTHR13007">
    <property type="entry name" value="PRE-MRNA SPLICING FACTOR-RELATED"/>
    <property type="match status" value="1"/>
</dbReference>
<sequence>MDSLKIEIEKKRKALENGNQGSKKKKYISRAELEKQREQDYLKIQEELERKRELASPNEQEKAEQDTPNKEVQKEENDGSDTFNISQEEVIRRLRAKGQPIRLFGESDKDRKTRLRALELIEERSEGQRNDFMKTLEEMETGLDLEVLKKQPEEEISRSSKKKRVVEDLPLDNTPIEVDLIEKDPDKLYILIYTFFKDRFSVHVIVEPMTTIPGSRDTRDTEIYRY</sequence>
<feature type="compositionally biased region" description="Basic and acidic residues" evidence="1">
    <location>
        <begin position="49"/>
        <end position="77"/>
    </location>
</feature>
<dbReference type="SMART" id="SM00500">
    <property type="entry name" value="SFM"/>
    <property type="match status" value="1"/>
</dbReference>
<dbReference type="InterPro" id="IPR036285">
    <property type="entry name" value="PRP4-like_sf"/>
</dbReference>
<proteinExistence type="predicted"/>
<feature type="region of interest" description="Disordered" evidence="1">
    <location>
        <begin position="49"/>
        <end position="88"/>
    </location>
</feature>
<dbReference type="GO" id="GO:0005682">
    <property type="term" value="C:U5 snRNP"/>
    <property type="evidence" value="ECO:0007669"/>
    <property type="project" value="TreeGrafter"/>
</dbReference>
<dbReference type="EMBL" id="CAJVPZ010000176">
    <property type="protein sequence ID" value="CAG8456159.1"/>
    <property type="molecule type" value="Genomic_DNA"/>
</dbReference>
<dbReference type="OrthoDB" id="10261918at2759"/>
<dbReference type="Gene3D" id="4.10.280.110">
    <property type="entry name" value="Pre-mRNA processing factor 4 domain"/>
    <property type="match status" value="1"/>
</dbReference>